<name>A0ACB9HSW3_9ASTR</name>
<keyword evidence="2" id="KW-1185">Reference proteome</keyword>
<reference evidence="1 2" key="2">
    <citation type="journal article" date="2022" name="Mol. Ecol. Resour.">
        <title>The genomes of chicory, endive, great burdock and yacon provide insights into Asteraceae paleo-polyploidization history and plant inulin production.</title>
        <authorList>
            <person name="Fan W."/>
            <person name="Wang S."/>
            <person name="Wang H."/>
            <person name="Wang A."/>
            <person name="Jiang F."/>
            <person name="Liu H."/>
            <person name="Zhao H."/>
            <person name="Xu D."/>
            <person name="Zhang Y."/>
        </authorList>
    </citation>
    <scope>NUCLEOTIDE SEQUENCE [LARGE SCALE GENOMIC DNA]</scope>
    <source>
        <strain evidence="2">cv. Yunnan</strain>
        <tissue evidence="1">Leaves</tissue>
    </source>
</reference>
<protein>
    <submittedName>
        <fullName evidence="1">Uncharacterized protein</fullName>
    </submittedName>
</protein>
<proteinExistence type="predicted"/>
<evidence type="ECO:0000313" key="2">
    <source>
        <dbReference type="Proteomes" id="UP001056120"/>
    </source>
</evidence>
<organism evidence="1 2">
    <name type="scientific">Smallanthus sonchifolius</name>
    <dbReference type="NCBI Taxonomy" id="185202"/>
    <lineage>
        <taxon>Eukaryota</taxon>
        <taxon>Viridiplantae</taxon>
        <taxon>Streptophyta</taxon>
        <taxon>Embryophyta</taxon>
        <taxon>Tracheophyta</taxon>
        <taxon>Spermatophyta</taxon>
        <taxon>Magnoliopsida</taxon>
        <taxon>eudicotyledons</taxon>
        <taxon>Gunneridae</taxon>
        <taxon>Pentapetalae</taxon>
        <taxon>asterids</taxon>
        <taxon>campanulids</taxon>
        <taxon>Asterales</taxon>
        <taxon>Asteraceae</taxon>
        <taxon>Asteroideae</taxon>
        <taxon>Heliantheae alliance</taxon>
        <taxon>Millerieae</taxon>
        <taxon>Smallanthus</taxon>
    </lineage>
</organism>
<comment type="caution">
    <text evidence="1">The sequence shown here is derived from an EMBL/GenBank/DDBJ whole genome shotgun (WGS) entry which is preliminary data.</text>
</comment>
<gene>
    <name evidence="1" type="ORF">L1987_34105</name>
</gene>
<reference evidence="2" key="1">
    <citation type="journal article" date="2022" name="Mol. Ecol. Resour.">
        <title>The genomes of chicory, endive, great burdock and yacon provide insights into Asteraceae palaeo-polyploidization history and plant inulin production.</title>
        <authorList>
            <person name="Fan W."/>
            <person name="Wang S."/>
            <person name="Wang H."/>
            <person name="Wang A."/>
            <person name="Jiang F."/>
            <person name="Liu H."/>
            <person name="Zhao H."/>
            <person name="Xu D."/>
            <person name="Zhang Y."/>
        </authorList>
    </citation>
    <scope>NUCLEOTIDE SEQUENCE [LARGE SCALE GENOMIC DNA]</scope>
    <source>
        <strain evidence="2">cv. Yunnan</strain>
    </source>
</reference>
<dbReference type="EMBL" id="CM042028">
    <property type="protein sequence ID" value="KAI3798825.1"/>
    <property type="molecule type" value="Genomic_DNA"/>
</dbReference>
<sequence length="351" mass="40192">MDRLVDFFCVYLYESISGCFNPFMKLRLRLFQLYCICVMVSSTDYSALDVAFGCNVTLDLRSSRRKQREIRMGKVSPKEKTSKASKRKRRINSSNKYLKPGALAQIRNSKASTSKSCIDIGKKNVDVMDAENTQGVAMYQNKCASDIPLILLPEKFNCNHVAGPLDLPKENNLLRTPKMLHPNGDVSDYESRLESLPMELLVKILCHLHHDQLRAVFHVSERVRKAVEIARQFYFNYTTPDRSRQEMLCTSTPLPTQHWPFVCKGDEKSKDLKLPSTPKAPRHGPRPPSRLKFTEMRQIAAVLFQESAFAPRYIVPSLVPKPICKPFASNRVLFYDEELELCQAVAQNKLR</sequence>
<evidence type="ECO:0000313" key="1">
    <source>
        <dbReference type="EMBL" id="KAI3798825.1"/>
    </source>
</evidence>
<dbReference type="Proteomes" id="UP001056120">
    <property type="component" value="Linkage Group LG11"/>
</dbReference>
<accession>A0ACB9HSW3</accession>